<dbReference type="RefSeq" id="WP_248939399.1">
    <property type="nucleotide sequence ID" value="NZ_JAKIKS010000018.1"/>
</dbReference>
<dbReference type="PANTHER" id="PTHR30349:SF41">
    <property type="entry name" value="INTEGRASE_RECOMBINASE PROTEIN MJ0367-RELATED"/>
    <property type="match status" value="1"/>
</dbReference>
<evidence type="ECO:0000256" key="1">
    <source>
        <dbReference type="ARBA" id="ARBA00008857"/>
    </source>
</evidence>
<dbReference type="InterPro" id="IPR050090">
    <property type="entry name" value="Tyrosine_recombinase_XerCD"/>
</dbReference>
<keyword evidence="8" id="KW-1185">Reference proteome</keyword>
<comment type="caution">
    <text evidence="7">The sequence shown here is derived from an EMBL/GenBank/DDBJ whole genome shotgun (WGS) entry which is preliminary data.</text>
</comment>
<keyword evidence="2" id="KW-0229">DNA integration</keyword>
<dbReference type="PANTHER" id="PTHR30349">
    <property type="entry name" value="PHAGE INTEGRASE-RELATED"/>
    <property type="match status" value="1"/>
</dbReference>
<protein>
    <submittedName>
        <fullName evidence="7">Tyrosine-type recombinase/integrase</fullName>
    </submittedName>
</protein>
<dbReference type="InterPro" id="IPR011010">
    <property type="entry name" value="DNA_brk_join_enz"/>
</dbReference>
<keyword evidence="4" id="KW-0233">DNA recombination</keyword>
<gene>
    <name evidence="7" type="ORF">L2764_06410</name>
</gene>
<evidence type="ECO:0000259" key="6">
    <source>
        <dbReference type="PROSITE" id="PS51900"/>
    </source>
</evidence>
<dbReference type="Pfam" id="PF00589">
    <property type="entry name" value="Phage_integrase"/>
    <property type="match status" value="1"/>
</dbReference>
<feature type="domain" description="Core-binding (CB)" evidence="6">
    <location>
        <begin position="60"/>
        <end position="143"/>
    </location>
</feature>
<dbReference type="InterPro" id="IPR013762">
    <property type="entry name" value="Integrase-like_cat_sf"/>
</dbReference>
<dbReference type="InterPro" id="IPR044068">
    <property type="entry name" value="CB"/>
</dbReference>
<accession>A0ABT0L907</accession>
<evidence type="ECO:0000256" key="4">
    <source>
        <dbReference type="ARBA" id="ARBA00023172"/>
    </source>
</evidence>
<evidence type="ECO:0000313" key="7">
    <source>
        <dbReference type="EMBL" id="MCL1124115.1"/>
    </source>
</evidence>
<evidence type="ECO:0000256" key="2">
    <source>
        <dbReference type="ARBA" id="ARBA00022908"/>
    </source>
</evidence>
<evidence type="ECO:0000256" key="3">
    <source>
        <dbReference type="ARBA" id="ARBA00023125"/>
    </source>
</evidence>
<reference evidence="7 8" key="1">
    <citation type="submission" date="2022-01" db="EMBL/GenBank/DDBJ databases">
        <title>Whole genome-based taxonomy of the Shewanellaceae.</title>
        <authorList>
            <person name="Martin-Rodriguez A.J."/>
        </authorList>
    </citation>
    <scope>NUCLEOTIDE SEQUENCE [LARGE SCALE GENOMIC DNA]</scope>
    <source>
        <strain evidence="7 8">DSM 17177</strain>
    </source>
</reference>
<dbReference type="InterPro" id="IPR002104">
    <property type="entry name" value="Integrase_catalytic"/>
</dbReference>
<keyword evidence="3 5" id="KW-0238">DNA-binding</keyword>
<dbReference type="Proteomes" id="UP001203423">
    <property type="component" value="Unassembled WGS sequence"/>
</dbReference>
<dbReference type="Gene3D" id="1.10.150.130">
    <property type="match status" value="1"/>
</dbReference>
<dbReference type="Gene3D" id="1.10.443.10">
    <property type="entry name" value="Intergrase catalytic core"/>
    <property type="match status" value="1"/>
</dbReference>
<dbReference type="EMBL" id="JAKIKS010000018">
    <property type="protein sequence ID" value="MCL1124115.1"/>
    <property type="molecule type" value="Genomic_DNA"/>
</dbReference>
<proteinExistence type="inferred from homology"/>
<dbReference type="SUPFAM" id="SSF56349">
    <property type="entry name" value="DNA breaking-rejoining enzymes"/>
    <property type="match status" value="1"/>
</dbReference>
<evidence type="ECO:0000313" key="8">
    <source>
        <dbReference type="Proteomes" id="UP001203423"/>
    </source>
</evidence>
<sequence length="338" mass="39105">MRVRKEEDKWMPPRVYKHSQKGKYTCYILKPTGSQKSITLCKSDATKAEVWREYEKHMSRAVYTLRCLVSDYMQSPNFKALAPRTQKDRQIELNNILSVFGEMLPDAVLPQHVRRYVDKRGLKSQVQANNELSSLSVIYKWGYERGHCKSNPAQGVKKFAIKERDRYITQAEYQALISCAEERLRLAVEISYLCATRQADVLKLKWEHVLEDGLYIQQGKTGKKQIKAWTDRLKNIINEANTLRTDFDGDYVINKAGGGRLTGEGIRSAWKRAIVKMKVQFPEIKTDFTFHDIKAKGISDFDGTIAEKQHFSGHKTMRQVDTYDRRVPIVSTVKDNDE</sequence>
<organism evidence="7 8">
    <name type="scientific">Shewanella surugensis</name>
    <dbReference type="NCBI Taxonomy" id="212020"/>
    <lineage>
        <taxon>Bacteria</taxon>
        <taxon>Pseudomonadati</taxon>
        <taxon>Pseudomonadota</taxon>
        <taxon>Gammaproteobacteria</taxon>
        <taxon>Alteromonadales</taxon>
        <taxon>Shewanellaceae</taxon>
        <taxon>Shewanella</taxon>
    </lineage>
</organism>
<dbReference type="PROSITE" id="PS51900">
    <property type="entry name" value="CB"/>
    <property type="match status" value="1"/>
</dbReference>
<name>A0ABT0L907_9GAMM</name>
<comment type="similarity">
    <text evidence="1">Belongs to the 'phage' integrase family.</text>
</comment>
<dbReference type="InterPro" id="IPR010998">
    <property type="entry name" value="Integrase_recombinase_N"/>
</dbReference>
<evidence type="ECO:0000256" key="5">
    <source>
        <dbReference type="PROSITE-ProRule" id="PRU01248"/>
    </source>
</evidence>